<protein>
    <submittedName>
        <fullName evidence="4">Little elongation complex subunit 1</fullName>
    </submittedName>
</protein>
<feature type="region of interest" description="Disordered" evidence="2">
    <location>
        <begin position="385"/>
        <end position="417"/>
    </location>
</feature>
<dbReference type="EMBL" id="CM014091">
    <property type="protein sequence ID" value="TKS81805.1"/>
    <property type="molecule type" value="Genomic_DNA"/>
</dbReference>
<dbReference type="PANTHER" id="PTHR11852:SF4">
    <property type="entry name" value="LITTLE ELONGATION COMPLEX SUBUNIT 1"/>
    <property type="match status" value="1"/>
</dbReference>
<feature type="region of interest" description="Disordered" evidence="2">
    <location>
        <begin position="328"/>
        <end position="363"/>
    </location>
</feature>
<feature type="region of interest" description="Disordered" evidence="2">
    <location>
        <begin position="513"/>
        <end position="538"/>
    </location>
</feature>
<feature type="compositionally biased region" description="Polar residues" evidence="2">
    <location>
        <begin position="998"/>
        <end position="1008"/>
    </location>
</feature>
<feature type="compositionally biased region" description="Polar residues" evidence="2">
    <location>
        <begin position="1015"/>
        <end position="1035"/>
    </location>
</feature>
<feature type="region of interest" description="Disordered" evidence="2">
    <location>
        <begin position="806"/>
        <end position="910"/>
    </location>
</feature>
<keyword evidence="5" id="KW-1185">Reference proteome</keyword>
<feature type="compositionally biased region" description="Basic residues" evidence="2">
    <location>
        <begin position="346"/>
        <end position="357"/>
    </location>
</feature>
<feature type="region of interest" description="Disordered" evidence="2">
    <location>
        <begin position="665"/>
        <end position="737"/>
    </location>
</feature>
<dbReference type="STRING" id="240159.A0A4U5V5Q0"/>
<feature type="domain" description="Little elongation complex subunit 1 C-terminal" evidence="3">
    <location>
        <begin position="1190"/>
        <end position="1379"/>
    </location>
</feature>
<feature type="compositionally biased region" description="Basic and acidic residues" evidence="2">
    <location>
        <begin position="711"/>
        <end position="720"/>
    </location>
</feature>
<organism evidence="4 5">
    <name type="scientific">Collichthys lucidus</name>
    <name type="common">Big head croaker</name>
    <name type="synonym">Sciaena lucida</name>
    <dbReference type="NCBI Taxonomy" id="240159"/>
    <lineage>
        <taxon>Eukaryota</taxon>
        <taxon>Metazoa</taxon>
        <taxon>Chordata</taxon>
        <taxon>Craniata</taxon>
        <taxon>Vertebrata</taxon>
        <taxon>Euteleostomi</taxon>
        <taxon>Actinopterygii</taxon>
        <taxon>Neopterygii</taxon>
        <taxon>Teleostei</taxon>
        <taxon>Neoteleostei</taxon>
        <taxon>Acanthomorphata</taxon>
        <taxon>Eupercaria</taxon>
        <taxon>Sciaenidae</taxon>
        <taxon>Collichthys</taxon>
    </lineage>
</organism>
<feature type="compositionally biased region" description="Polar residues" evidence="2">
    <location>
        <begin position="288"/>
        <end position="298"/>
    </location>
</feature>
<feature type="coiled-coil region" evidence="1">
    <location>
        <begin position="43"/>
        <end position="219"/>
    </location>
</feature>
<proteinExistence type="predicted"/>
<feature type="compositionally biased region" description="Low complexity" evidence="2">
    <location>
        <begin position="808"/>
        <end position="817"/>
    </location>
</feature>
<feature type="compositionally biased region" description="Polar residues" evidence="2">
    <location>
        <begin position="513"/>
        <end position="527"/>
    </location>
</feature>
<sequence>MLAIAADATVGDCQNCSVLYQSLNEYVSSFVALKQKIAVSDDSIRLQQQLEELQIRLVTLEKKTVDYESVQAELEEKKVALKAYEQMSEQMEQLKQENNKTMAEKNKLEDQMKEANELTETQALENAQLKREMAVVENELLKVQTSLKISQAQADQVEKLIEENTKTTSIKDSLENKVGLLEDSIRKQNNQIFQLTKEKNLLEGNVYDLQKRLLKLERERSKEYRSTSTQASVPEEPKVDKEKFRMLLENLWACVEPQPQPSANLLHLPVSESSSKQVLPPSPPNRCRSLQSNTSTSHKIGESNGYPMQTDATYTLLKLSPPGLKANKHQALLHPTSPEKRTDTPKKKKRWPKKHKTKESSLDTSEVSFEEIMALFKPLPPCLSPLSDLETNMDPMETDDGGQENHPKPSSDSVPLQQEESLLITTPVSDYSPESSALPTEENVDLPVVTTEKVENISKDLGPNELSGVTEMKGKNSTDGEEVHLEKEMQTVCLVSAASSSISDAAVVSLSEEPSCNVNPSSSSETENSMEKAKDDHSETITKMDVDAVVGAKTVTADDEESLGRSDTTVISEEAGNIQLVTSSVTSKTFDDSVRDTEAENTDGSEMDSCSLKQGGQDTAVSEPQEKEGCLGKDAGMPGDIPCLLNGSDGISTVSDKDVDKKLERDVSIKPVEENGNETQETGGVAVTLPPSQSNGDNGPLSPDKSMLLKVEVKESHADQESAQVNAEIPSKKDVDAETVTKQEDVVKKDIVKDKSNHEVSKNKLDTVNPTASSKQTVAATCLESCPNVQPPQCIGQVRSEMGPPLPRLLTPLLTPPKAGKSINPRQAIGKLSFPSPMQGDLTPIQAHLTPNSQQTSSSLNSPLPPNGVPSSPLQFGSATPKHALPVPGRLPLTAMTTSPSSSSSPSQENSMRILDTMYPELSAHARTLSILRGNVSLGIGSSESGLLPTTAGSQMSGFKTINSTSTAFTKTEVRGEKRRSVSMLQPKTSKCLRLDNCSPTVSRKQVPSSSSNSGEEITSPQTLRPKNETTSPSTAEQNLIASALKKIEDQCFDLLVVIQSHLHVGNLPKKPVLRSEEKEVITEFCQGRLEDDMILAILKKLKAEKGDLSGNYLQALCRVYTGLCRQKRDWEKAHILAYSILTEDFPDAAKLILFMVATWPNVLSHTSPLCQAIHAVTKLKAEENLHKALSAFLGWEKNPPCDIDELISRALSNIRSGSSLSFTKHSRYGDDLGSEAWEQVFTLNLLCTHKKWKWTYENVLGAELWPLMNTWVLQPRDQQEPISDVTVATVLRLIGRLGQLGIKERRVSSVLSVASVINAFGKHGQTEGVPWAVQLAAIYCISDLSPCNPKTALDALAGWRGETSQSVPPAVTSCINQLASVCRQVKS</sequence>
<evidence type="ECO:0000256" key="2">
    <source>
        <dbReference type="SAM" id="MobiDB-lite"/>
    </source>
</evidence>
<keyword evidence="1" id="KW-0175">Coiled coil</keyword>
<evidence type="ECO:0000256" key="1">
    <source>
        <dbReference type="SAM" id="Coils"/>
    </source>
</evidence>
<name>A0A4U5V5Q0_COLLU</name>
<feature type="compositionally biased region" description="Polar residues" evidence="2">
    <location>
        <begin position="611"/>
        <end position="622"/>
    </location>
</feature>
<feature type="region of interest" description="Disordered" evidence="2">
    <location>
        <begin position="995"/>
        <end position="1035"/>
    </location>
</feature>
<dbReference type="Pfam" id="PF25817">
    <property type="entry name" value="ICE1_C"/>
    <property type="match status" value="1"/>
</dbReference>
<reference evidence="4 5" key="1">
    <citation type="submission" date="2019-01" db="EMBL/GenBank/DDBJ databases">
        <title>Genome Assembly of Collichthys lucidus.</title>
        <authorList>
            <person name="Cai M."/>
            <person name="Xiao S."/>
        </authorList>
    </citation>
    <scope>NUCLEOTIDE SEQUENCE [LARGE SCALE GENOMIC DNA]</scope>
    <source>
        <strain evidence="4">JT15FE1705JMU</strain>
        <tissue evidence="4">Muscle</tissue>
    </source>
</reference>
<feature type="region of interest" description="Disordered" evidence="2">
    <location>
        <begin position="274"/>
        <end position="307"/>
    </location>
</feature>
<dbReference type="Proteomes" id="UP000298787">
    <property type="component" value="Chromosome 14"/>
</dbReference>
<dbReference type="InterPro" id="IPR057881">
    <property type="entry name" value="ICE1_C"/>
</dbReference>
<evidence type="ECO:0000313" key="5">
    <source>
        <dbReference type="Proteomes" id="UP000298787"/>
    </source>
</evidence>
<evidence type="ECO:0000313" key="4">
    <source>
        <dbReference type="EMBL" id="TKS81805.1"/>
    </source>
</evidence>
<feature type="region of interest" description="Disordered" evidence="2">
    <location>
        <begin position="589"/>
        <end position="636"/>
    </location>
</feature>
<feature type="compositionally biased region" description="Basic and acidic residues" evidence="2">
    <location>
        <begin position="529"/>
        <end position="538"/>
    </location>
</feature>
<accession>A0A4U5V5Q0</accession>
<evidence type="ECO:0000259" key="3">
    <source>
        <dbReference type="Pfam" id="PF25817"/>
    </source>
</evidence>
<feature type="region of interest" description="Disordered" evidence="2">
    <location>
        <begin position="459"/>
        <end position="478"/>
    </location>
</feature>
<gene>
    <name evidence="4" type="ORF">D9C73_015911</name>
</gene>
<feature type="compositionally biased region" description="Low complexity" evidence="2">
    <location>
        <begin position="849"/>
        <end position="862"/>
    </location>
</feature>
<dbReference type="PANTHER" id="PTHR11852">
    <property type="entry name" value="PLATELET-ACTIVATING FACTOR ACETYLHYDROLASE"/>
    <property type="match status" value="1"/>
</dbReference>
<feature type="compositionally biased region" description="Basic and acidic residues" evidence="2">
    <location>
        <begin position="589"/>
        <end position="598"/>
    </location>
</feature>